<gene>
    <name evidence="1" type="ORF">OH806_09670</name>
</gene>
<protein>
    <recommendedName>
        <fullName evidence="3">Lipoprotein</fullName>
    </recommendedName>
</protein>
<keyword evidence="2" id="KW-1185">Reference proteome</keyword>
<sequence>MIHKTIIFSLGLLTLANCNAQKETKILTNTSASQTQSTPTNKENEIIYFKEGENKFLKQYDMNVTFKDVSEDSRCPTDVQCIWAGVAVANIEVMGLSTRPVTLNLATMDNTSRNLSKSAQFNGYTISLREVTPYPNFKDGAGALKGKYQIGISIKKTEEKPTMK</sequence>
<evidence type="ECO:0000313" key="2">
    <source>
        <dbReference type="Proteomes" id="UP001163719"/>
    </source>
</evidence>
<comment type="caution">
    <text evidence="1">The sequence shown here is derived from an EMBL/GenBank/DDBJ whole genome shotgun (WGS) entry which is preliminary data.</text>
</comment>
<dbReference type="EMBL" id="JAPDHV010000004">
    <property type="protein sequence ID" value="MCW3161529.1"/>
    <property type="molecule type" value="Genomic_DNA"/>
</dbReference>
<accession>A0ABT3HP16</accession>
<dbReference type="Proteomes" id="UP001163719">
    <property type="component" value="Unassembled WGS sequence"/>
</dbReference>
<evidence type="ECO:0008006" key="3">
    <source>
        <dbReference type="Google" id="ProtNLM"/>
    </source>
</evidence>
<name>A0ABT3HP16_9FLAO</name>
<proteinExistence type="predicted"/>
<dbReference type="RefSeq" id="WP_264743479.1">
    <property type="nucleotide sequence ID" value="NZ_JAPDHV010000004.1"/>
</dbReference>
<reference evidence="1" key="1">
    <citation type="submission" date="2022-10" db="EMBL/GenBank/DDBJ databases">
        <title>Chryseobacterium babae sp. nov. isolated from the gut of the beetle Oryctes rhinoceros, and Chryseobacterium kimseyorum sp. nov., isolated from a stick insect rearing cage.</title>
        <authorList>
            <person name="Shelomi M."/>
            <person name="Han C.-J."/>
            <person name="Chen W.-M."/>
            <person name="Chen H.-K."/>
            <person name="Liaw S.-J."/>
            <person name="Muhle E."/>
            <person name="Clermont D."/>
        </authorList>
    </citation>
    <scope>NUCLEOTIDE SEQUENCE</scope>
    <source>
        <strain evidence="1">WLa1L2M3</strain>
    </source>
</reference>
<evidence type="ECO:0000313" key="1">
    <source>
        <dbReference type="EMBL" id="MCW3161529.1"/>
    </source>
</evidence>
<organism evidence="1 2">
    <name type="scientific">Chryseobacterium oryctis</name>
    <dbReference type="NCBI Taxonomy" id="2952618"/>
    <lineage>
        <taxon>Bacteria</taxon>
        <taxon>Pseudomonadati</taxon>
        <taxon>Bacteroidota</taxon>
        <taxon>Flavobacteriia</taxon>
        <taxon>Flavobacteriales</taxon>
        <taxon>Weeksellaceae</taxon>
        <taxon>Chryseobacterium group</taxon>
        <taxon>Chryseobacterium</taxon>
    </lineage>
</organism>